<dbReference type="GeneID" id="109470480"/>
<accession>A0A6P4Z1Q0</accession>
<dbReference type="SUPFAM" id="SSF55120">
    <property type="entry name" value="Pseudouridine synthase"/>
    <property type="match status" value="1"/>
</dbReference>
<evidence type="ECO:0000256" key="2">
    <source>
        <dbReference type="ARBA" id="ARBA00022694"/>
    </source>
</evidence>
<keyword evidence="6" id="KW-1185">Reference proteome</keyword>
<keyword evidence="2" id="KW-0819">tRNA processing</keyword>
<feature type="region of interest" description="Disordered" evidence="4">
    <location>
        <begin position="374"/>
        <end position="393"/>
    </location>
</feature>
<dbReference type="OrthoDB" id="25767at2759"/>
<dbReference type="CDD" id="cd02569">
    <property type="entry name" value="PseudoU_synth_ScPus3"/>
    <property type="match status" value="1"/>
</dbReference>
<dbReference type="GO" id="GO:0003723">
    <property type="term" value="F:RNA binding"/>
    <property type="evidence" value="ECO:0007669"/>
    <property type="project" value="InterPro"/>
</dbReference>
<feature type="region of interest" description="Disordered" evidence="4">
    <location>
        <begin position="34"/>
        <end position="55"/>
    </location>
</feature>
<dbReference type="GO" id="GO:0009982">
    <property type="term" value="F:pseudouridine synthase activity"/>
    <property type="evidence" value="ECO:0007669"/>
    <property type="project" value="InterPro"/>
</dbReference>
<dbReference type="RefSeq" id="XP_019625002.1">
    <property type="nucleotide sequence ID" value="XM_019769443.1"/>
</dbReference>
<dbReference type="GO" id="GO:1990481">
    <property type="term" value="P:mRNA pseudouridine synthesis"/>
    <property type="evidence" value="ECO:0007669"/>
    <property type="project" value="TreeGrafter"/>
</dbReference>
<reference evidence="7" key="1">
    <citation type="submission" date="2025-08" db="UniProtKB">
        <authorList>
            <consortium name="RefSeq"/>
        </authorList>
    </citation>
    <scope>IDENTIFICATION</scope>
    <source>
        <tissue evidence="7">Gonad</tissue>
    </source>
</reference>
<dbReference type="AlphaFoldDB" id="A0A6P4Z1Q0"/>
<feature type="domain" description="Pseudouridine synthase I TruA alpha/beta" evidence="5">
    <location>
        <begin position="217"/>
        <end position="329"/>
    </location>
</feature>
<evidence type="ECO:0000256" key="4">
    <source>
        <dbReference type="SAM" id="MobiDB-lite"/>
    </source>
</evidence>
<dbReference type="GO" id="GO:0031119">
    <property type="term" value="P:tRNA pseudouridine synthesis"/>
    <property type="evidence" value="ECO:0007669"/>
    <property type="project" value="TreeGrafter"/>
</dbReference>
<name>A0A6P4Z1Q0_BRABE</name>
<proteinExistence type="inferred from homology"/>
<evidence type="ECO:0000313" key="7">
    <source>
        <dbReference type="RefSeq" id="XP_019625002.1"/>
    </source>
</evidence>
<dbReference type="InterPro" id="IPR020094">
    <property type="entry name" value="TruA/RsuA/RluB/E/F_N"/>
</dbReference>
<dbReference type="NCBIfam" id="TIGR00071">
    <property type="entry name" value="hisT_truA"/>
    <property type="match status" value="1"/>
</dbReference>
<dbReference type="Gene3D" id="3.30.70.580">
    <property type="entry name" value="Pseudouridine synthase I, catalytic domain, N-terminal subdomain"/>
    <property type="match status" value="1"/>
</dbReference>
<feature type="compositionally biased region" description="Acidic residues" evidence="4">
    <location>
        <begin position="379"/>
        <end position="389"/>
    </location>
</feature>
<organism evidence="6 7">
    <name type="scientific">Branchiostoma belcheri</name>
    <name type="common">Amphioxus</name>
    <dbReference type="NCBI Taxonomy" id="7741"/>
    <lineage>
        <taxon>Eukaryota</taxon>
        <taxon>Metazoa</taxon>
        <taxon>Chordata</taxon>
        <taxon>Cephalochordata</taxon>
        <taxon>Leptocardii</taxon>
        <taxon>Amphioxiformes</taxon>
        <taxon>Branchiostomatidae</taxon>
        <taxon>Branchiostoma</taxon>
    </lineage>
</organism>
<dbReference type="HAMAP" id="MF_00171">
    <property type="entry name" value="TruA"/>
    <property type="match status" value="1"/>
</dbReference>
<evidence type="ECO:0000256" key="1">
    <source>
        <dbReference type="ARBA" id="ARBA00009375"/>
    </source>
</evidence>
<dbReference type="Gene3D" id="3.30.70.660">
    <property type="entry name" value="Pseudouridine synthase I, catalytic domain, C-terminal subdomain"/>
    <property type="match status" value="1"/>
</dbReference>
<gene>
    <name evidence="7" type="primary">LOC109470480</name>
</gene>
<evidence type="ECO:0000313" key="6">
    <source>
        <dbReference type="Proteomes" id="UP000515135"/>
    </source>
</evidence>
<dbReference type="InterPro" id="IPR001406">
    <property type="entry name" value="PsdUridine_synth_TruA"/>
</dbReference>
<dbReference type="Proteomes" id="UP000515135">
    <property type="component" value="Unplaced"/>
</dbReference>
<evidence type="ECO:0000256" key="3">
    <source>
        <dbReference type="ARBA" id="ARBA00023235"/>
    </source>
</evidence>
<dbReference type="KEGG" id="bbel:109470480"/>
<dbReference type="FunFam" id="3.30.70.580:FF:000007">
    <property type="entry name" value="tRNA pseudouridine synthase"/>
    <property type="match status" value="1"/>
</dbReference>
<evidence type="ECO:0000259" key="5">
    <source>
        <dbReference type="Pfam" id="PF01416"/>
    </source>
</evidence>
<dbReference type="GO" id="GO:0005634">
    <property type="term" value="C:nucleus"/>
    <property type="evidence" value="ECO:0007669"/>
    <property type="project" value="TreeGrafter"/>
</dbReference>
<dbReference type="InterPro" id="IPR020097">
    <property type="entry name" value="PsdUridine_synth_TruA_a/b_dom"/>
</dbReference>
<dbReference type="InterPro" id="IPR041707">
    <property type="entry name" value="Pus3-like"/>
</dbReference>
<sequence length="445" mass="51311">MALSETRKPEELTREELIVKVNQLQEIVSRLESTNNATTEQSVTQKKQRKQKPQRKFDFTKYNTRHVALKIAYLGWSYDGFQSQDTTDNTIEARLFEALTKTRLIEKRQTSNYHRCGRTDKGVSAFGQVISLDLRTNLTEGAGVIPRPEGTANHREGDNTTEIKYVYILNKVLPPDIRVLAWAPVDPDFSARFSCQQRTYKYFFPKGNLDIQRMHLAAQKLVGEHDFRNFCKMDVANGVVTFIRRIMSTRVHVTGEETGGYQMCEFQVVGNAFLWHQVRCMVAVLFLIGQGQEEPSIVDDLLDIDRNPRKPQYHMASELPLVLYDSTFDGVSWIYDHDTHEQTLHHLQKVWCGHVIKTNIVKSMLDSLEKVEVQKDGEEGGEVEGEMEDEGSRSCVEILKQNESLIEGTRTKVYRPLLERPMCESLEDRIEHYSKKRKLDNDESS</sequence>
<keyword evidence="3" id="KW-0413">Isomerase</keyword>
<protein>
    <submittedName>
        <fullName evidence="7">tRNA pseudouridine(38/39) synthase-like</fullName>
    </submittedName>
</protein>
<dbReference type="GO" id="GO:0005737">
    <property type="term" value="C:cytoplasm"/>
    <property type="evidence" value="ECO:0007669"/>
    <property type="project" value="TreeGrafter"/>
</dbReference>
<dbReference type="PANTHER" id="PTHR11142">
    <property type="entry name" value="PSEUDOURIDYLATE SYNTHASE"/>
    <property type="match status" value="1"/>
</dbReference>
<dbReference type="PANTHER" id="PTHR11142:SF5">
    <property type="entry name" value="TRNA PSEUDOURIDINE(38_39) SYNTHASE"/>
    <property type="match status" value="1"/>
</dbReference>
<comment type="similarity">
    <text evidence="1">Belongs to the tRNA pseudouridine synthase TruA family.</text>
</comment>
<dbReference type="InterPro" id="IPR020095">
    <property type="entry name" value="PsdUridine_synth_TruA_C"/>
</dbReference>
<dbReference type="InterPro" id="IPR020103">
    <property type="entry name" value="PsdUridine_synth_cat_dom_sf"/>
</dbReference>
<dbReference type="Pfam" id="PF01416">
    <property type="entry name" value="PseudoU_synth_1"/>
    <property type="match status" value="1"/>
</dbReference>
<feature type="compositionally biased region" description="Polar residues" evidence="4">
    <location>
        <begin position="34"/>
        <end position="44"/>
    </location>
</feature>